<feature type="region of interest" description="Disordered" evidence="3">
    <location>
        <begin position="1218"/>
        <end position="1243"/>
    </location>
</feature>
<dbReference type="CDD" id="cd21865">
    <property type="entry name" value="DEUBAD_NFRKB"/>
    <property type="match status" value="1"/>
</dbReference>
<feature type="region of interest" description="Disordered" evidence="3">
    <location>
        <begin position="488"/>
        <end position="570"/>
    </location>
</feature>
<dbReference type="InterPro" id="IPR044867">
    <property type="entry name" value="DEUBAD_dom"/>
</dbReference>
<dbReference type="PROSITE" id="PS51916">
    <property type="entry name" value="DEUBAD"/>
    <property type="match status" value="1"/>
</dbReference>
<gene>
    <name evidence="5" type="ORF">AQUCO_02700182v1</name>
</gene>
<keyword evidence="6" id="KW-1185">Reference proteome</keyword>
<protein>
    <recommendedName>
        <fullName evidence="4">DEUBAD domain-containing protein</fullName>
    </recommendedName>
</protein>
<sequence>MAIVKNNFRVSRLKGEFSPMSKEDSMSTDEDELQKQSSASEYDEEDDEDEEDDDDDDDEDADSGMGSDDVDLSELGEVGEELCQVGNQICSVPFELYDLSGLSDILSVDVWNDCLTEEERFGLSKYLPDMDQEAFLRTLKELFSGDNFHFGSPLVKLFDMLKGGLCEPRVMLYQHGWSFFQKFRHYHHLRKYQNSMVGKFVQINNAWLSCKGYGIEERLRVLNLMRSQKSLMYEKGEDVGLETDSSGREEIGDGFWTKRPKPKMGRQPMYTGSAALDISSGGRAMPHEMPKYGKQNAKGILKLAGSNISAEESPVGLYPSSHRGMEMKAMPYGSMPMLPRKEPFLGYDMSSRQGTMPKGGLTKVGRQHEHLKNKDFTVADTLIGIPLHSQRKNWNVNQMPEMNMKHDRVSLDYSFRDAGKRTKYLDKNQHTLVEDGSYTAKIRAQAPLPKANLVDGSSGNQNYRHIRTKEEGLSDDWDIRGDNRKIHPEFRTNKKSDSKVKSYGSSLPQVADMFSPSHRSIKSQKKIKREPAQNGLDLEELSQSDETESDSSEPIDEEERTNLLRSKSGYPSGVLAAHGKANKLLKKEKVYSMTPPGAIYSSRVLNDNPGERPHLQNVEVYTLKGKQKGKFEDPRYLQNYSTGLPEESGYLGYAKMTGDDGKKAYKSVRMHSEVGERMHRPLSKAYPSLKKKKGFIDHDYHVQQSHYVRDHMEEDSDMYVTPSPTYLKDSMKTDRMGKKGQSSAANDRYERPNMPLLECSSGAKKRKVKVDLTSMSGLGESDMYCSPPLQVDDPSSLKKRGKREVEVEGDSLASMNSEAGVIDIDPDTKPGKKPFTLITPSIHTGFSFSIIHLLSAVRVAMVTPLAEDGLDINKHIEKSDEMHRCEKEEQNGKHETVNGNPLAQSHDLMDANITEQAGRKNVPSLTVQEIVNRVRSNPGDPCILETQEPLQDLVRGVLKIFASKTAPLGAKGWKALVLYQKSTKSWKWIGPVTSGASNPDTVEEVTSYEAWGLPHKMLVKLVDSFANWLKNGQETLQQIGSLPAPPLTLMQPNLDEKERFRDLRAQKSLTTISPSSEEVRAYFRREEILRYSVPDRAFSYTAADGRKSIVAPLRRGGGKPTSKARDHPILKPDRPPHVTILCLVRDAAARLPGSIGTRADVCTLIRDSQYIVEDVTDAQVNQVVSGALDRLHYERDPCVQFDGERKLWVYLHRDREEEDFEDDGTSSTKKWKRPRKDAAEQSDATVNVAFHGVGEQVTGGSDAAFVLGTDPKVEPTSAHTGDRMDLVYHSLMSNEDDNSGPFGSERDRLHQSRSMDWDVLGLNSLGDNKMLCQENSTNEDYDDETYSRDRRVGLLSSSIKNGVT</sequence>
<organism evidence="5 6">
    <name type="scientific">Aquilegia coerulea</name>
    <name type="common">Rocky mountain columbine</name>
    <dbReference type="NCBI Taxonomy" id="218851"/>
    <lineage>
        <taxon>Eukaryota</taxon>
        <taxon>Viridiplantae</taxon>
        <taxon>Streptophyta</taxon>
        <taxon>Embryophyta</taxon>
        <taxon>Tracheophyta</taxon>
        <taxon>Spermatophyta</taxon>
        <taxon>Magnoliopsida</taxon>
        <taxon>Ranunculales</taxon>
        <taxon>Ranunculaceae</taxon>
        <taxon>Thalictroideae</taxon>
        <taxon>Aquilegia</taxon>
    </lineage>
</organism>
<dbReference type="EMBL" id="KZ305044">
    <property type="protein sequence ID" value="PIA38801.1"/>
    <property type="molecule type" value="Genomic_DNA"/>
</dbReference>
<feature type="compositionally biased region" description="Acidic residues" evidence="3">
    <location>
        <begin position="41"/>
        <end position="71"/>
    </location>
</feature>
<dbReference type="Proteomes" id="UP000230069">
    <property type="component" value="Unassembled WGS sequence"/>
</dbReference>
<dbReference type="EMBL" id="KZ305044">
    <property type="protein sequence ID" value="PIA38802.1"/>
    <property type="molecule type" value="Genomic_DNA"/>
</dbReference>
<feature type="region of interest" description="Disordered" evidence="3">
    <location>
        <begin position="15"/>
        <end position="71"/>
    </location>
</feature>
<keyword evidence="2" id="KW-0539">Nucleus</keyword>
<dbReference type="PANTHER" id="PTHR13052">
    <property type="entry name" value="NFRKB-RELATED"/>
    <property type="match status" value="1"/>
</dbReference>
<feature type="compositionally biased region" description="Basic and acidic residues" evidence="3">
    <location>
        <begin position="488"/>
        <end position="500"/>
    </location>
</feature>
<dbReference type="InterPro" id="IPR024867">
    <property type="entry name" value="NFRKB"/>
</dbReference>
<evidence type="ECO:0000313" key="5">
    <source>
        <dbReference type="EMBL" id="PIA38801.1"/>
    </source>
</evidence>
<evidence type="ECO:0000313" key="6">
    <source>
        <dbReference type="Proteomes" id="UP000230069"/>
    </source>
</evidence>
<evidence type="ECO:0000259" key="4">
    <source>
        <dbReference type="PROSITE" id="PS51916"/>
    </source>
</evidence>
<accession>A0A2G5D5J9</accession>
<dbReference type="STRING" id="218851.A0A2G5D5J9"/>
<dbReference type="GO" id="GO:0031011">
    <property type="term" value="C:Ino80 complex"/>
    <property type="evidence" value="ECO:0007669"/>
    <property type="project" value="InterPro"/>
</dbReference>
<dbReference type="FunCoup" id="A0A2G5D5J9">
    <property type="interactions" value="2619"/>
</dbReference>
<feature type="domain" description="DEUBAD" evidence="4">
    <location>
        <begin position="93"/>
        <end position="206"/>
    </location>
</feature>
<proteinExistence type="predicted"/>
<evidence type="ECO:0000256" key="3">
    <source>
        <dbReference type="SAM" id="MobiDB-lite"/>
    </source>
</evidence>
<feature type="compositionally biased region" description="Acidic residues" evidence="3">
    <location>
        <begin position="537"/>
        <end position="559"/>
    </location>
</feature>
<dbReference type="Pfam" id="PF25793">
    <property type="entry name" value="WHD_2nd_NFRKB"/>
    <property type="match status" value="1"/>
</dbReference>
<feature type="region of interest" description="Disordered" evidence="3">
    <location>
        <begin position="725"/>
        <end position="755"/>
    </location>
</feature>
<evidence type="ECO:0000256" key="1">
    <source>
        <dbReference type="ARBA" id="ARBA00004123"/>
    </source>
</evidence>
<feature type="region of interest" description="Disordered" evidence="3">
    <location>
        <begin position="242"/>
        <end position="269"/>
    </location>
</feature>
<feature type="region of interest" description="Disordered" evidence="3">
    <location>
        <begin position="1111"/>
        <end position="1131"/>
    </location>
</feature>
<feature type="compositionally biased region" description="Basic residues" evidence="3">
    <location>
        <begin position="519"/>
        <end position="528"/>
    </location>
</feature>
<reference evidence="5 6" key="1">
    <citation type="submission" date="2017-09" db="EMBL/GenBank/DDBJ databases">
        <title>WGS assembly of Aquilegia coerulea Goldsmith.</title>
        <authorList>
            <person name="Hodges S."/>
            <person name="Kramer E."/>
            <person name="Nordborg M."/>
            <person name="Tomkins J."/>
            <person name="Borevitz J."/>
            <person name="Derieg N."/>
            <person name="Yan J."/>
            <person name="Mihaltcheva S."/>
            <person name="Hayes R.D."/>
            <person name="Rokhsar D."/>
        </authorList>
    </citation>
    <scope>NUCLEOTIDE SEQUENCE [LARGE SCALE GENOMIC DNA]</scope>
    <source>
        <strain evidence="6">cv. Goldsmith</strain>
    </source>
</reference>
<name>A0A2G5D5J9_AQUCA</name>
<comment type="subcellular location">
    <subcellularLocation>
        <location evidence="1">Nucleus</location>
    </subcellularLocation>
</comment>
<evidence type="ECO:0000256" key="2">
    <source>
        <dbReference type="ARBA" id="ARBA00023242"/>
    </source>
</evidence>
<dbReference type="PANTHER" id="PTHR13052:SF0">
    <property type="entry name" value="DNA-BINDING PROTEIN-LIKE"/>
    <property type="match status" value="1"/>
</dbReference>
<dbReference type="OrthoDB" id="70874at2759"/>
<dbReference type="InterPro" id="IPR057748">
    <property type="entry name" value="NFRKB_WH_2"/>
</dbReference>